<keyword evidence="3" id="KW-1185">Reference proteome</keyword>
<sequence>MKPKSQGSKEKVKEDGEGPFGPSVLLDTRSFLCSY</sequence>
<feature type="region of interest" description="Disordered" evidence="1">
    <location>
        <begin position="1"/>
        <end position="23"/>
    </location>
</feature>
<evidence type="ECO:0000256" key="1">
    <source>
        <dbReference type="SAM" id="MobiDB-lite"/>
    </source>
</evidence>
<protein>
    <submittedName>
        <fullName evidence="2">Uncharacterized protein</fullName>
    </submittedName>
</protein>
<evidence type="ECO:0000313" key="2">
    <source>
        <dbReference type="EMBL" id="SMC04310.1"/>
    </source>
</evidence>
<accession>A0A1W1WE29</accession>
<evidence type="ECO:0000313" key="3">
    <source>
        <dbReference type="Proteomes" id="UP000192660"/>
    </source>
</evidence>
<dbReference type="EMBL" id="FWWY01000001">
    <property type="protein sequence ID" value="SMC04310.1"/>
    <property type="molecule type" value="Genomic_DNA"/>
</dbReference>
<dbReference type="Proteomes" id="UP000192660">
    <property type="component" value="Unassembled WGS sequence"/>
</dbReference>
<proteinExistence type="predicted"/>
<organism evidence="2 3">
    <name type="scientific">Sulfobacillus thermosulfidooxidans (strain DSM 9293 / VKM B-1269 / AT-1)</name>
    <dbReference type="NCBI Taxonomy" id="929705"/>
    <lineage>
        <taxon>Bacteria</taxon>
        <taxon>Bacillati</taxon>
        <taxon>Bacillota</taxon>
        <taxon>Clostridia</taxon>
        <taxon>Eubacteriales</taxon>
        <taxon>Clostridiales Family XVII. Incertae Sedis</taxon>
        <taxon>Sulfobacillus</taxon>
    </lineage>
</organism>
<dbReference type="AlphaFoldDB" id="A0A1W1WE29"/>
<name>A0A1W1WE29_SULTA</name>
<feature type="compositionally biased region" description="Basic and acidic residues" evidence="1">
    <location>
        <begin position="7"/>
        <end position="16"/>
    </location>
</feature>
<gene>
    <name evidence="2" type="ORF">SAMN00768000_1577</name>
</gene>
<reference evidence="3" key="1">
    <citation type="submission" date="2017-04" db="EMBL/GenBank/DDBJ databases">
        <authorList>
            <person name="Varghese N."/>
            <person name="Submissions S."/>
        </authorList>
    </citation>
    <scope>NUCLEOTIDE SEQUENCE [LARGE SCALE GENOMIC DNA]</scope>
    <source>
        <strain evidence="3">DSM 9293</strain>
    </source>
</reference>